<feature type="region of interest" description="Disordered" evidence="1">
    <location>
        <begin position="149"/>
        <end position="187"/>
    </location>
</feature>
<name>A0A4U6VS71_SETVI</name>
<evidence type="ECO:0000313" key="3">
    <source>
        <dbReference type="Proteomes" id="UP000298652"/>
    </source>
</evidence>
<sequence>MDLVAQPGHQAQVAASSHVAHLPPPTAQHSAAAQLIPACAHWPGLPSQHASGAAAGGNSPTATATRRRVHHRATLPRRRTPGQPATAPHSHRTCPHRPCPSLSPPSSALPPPCAHAISLAGTAPPAGRILCQTAAAWCRRPKTTSPAVGLIRLPNVAPPQRPPLPVKEHPSPPLEPTPLPPSPFPGW</sequence>
<dbReference type="AlphaFoldDB" id="A0A4U6VS71"/>
<dbReference type="Proteomes" id="UP000298652">
    <property type="component" value="Chromosome 2"/>
</dbReference>
<organism evidence="2 3">
    <name type="scientific">Setaria viridis</name>
    <name type="common">Green bristlegrass</name>
    <name type="synonym">Setaria italica subsp. viridis</name>
    <dbReference type="NCBI Taxonomy" id="4556"/>
    <lineage>
        <taxon>Eukaryota</taxon>
        <taxon>Viridiplantae</taxon>
        <taxon>Streptophyta</taxon>
        <taxon>Embryophyta</taxon>
        <taxon>Tracheophyta</taxon>
        <taxon>Spermatophyta</taxon>
        <taxon>Magnoliopsida</taxon>
        <taxon>Liliopsida</taxon>
        <taxon>Poales</taxon>
        <taxon>Poaceae</taxon>
        <taxon>PACMAD clade</taxon>
        <taxon>Panicoideae</taxon>
        <taxon>Panicodae</taxon>
        <taxon>Paniceae</taxon>
        <taxon>Cenchrinae</taxon>
        <taxon>Setaria</taxon>
    </lineage>
</organism>
<protein>
    <submittedName>
        <fullName evidence="2">Uncharacterized protein</fullName>
    </submittedName>
</protein>
<evidence type="ECO:0000313" key="2">
    <source>
        <dbReference type="EMBL" id="TKW32678.1"/>
    </source>
</evidence>
<gene>
    <name evidence="2" type="ORF">SEVIR_2G183200v2</name>
</gene>
<dbReference type="EMBL" id="CM016553">
    <property type="protein sequence ID" value="TKW32678.1"/>
    <property type="molecule type" value="Genomic_DNA"/>
</dbReference>
<feature type="region of interest" description="Disordered" evidence="1">
    <location>
        <begin position="47"/>
        <end position="103"/>
    </location>
</feature>
<proteinExistence type="predicted"/>
<accession>A0A4U6VS71</accession>
<evidence type="ECO:0000256" key="1">
    <source>
        <dbReference type="SAM" id="MobiDB-lite"/>
    </source>
</evidence>
<feature type="compositionally biased region" description="Pro residues" evidence="1">
    <location>
        <begin position="156"/>
        <end position="187"/>
    </location>
</feature>
<dbReference type="Gramene" id="TKW32678">
    <property type="protein sequence ID" value="TKW32678"/>
    <property type="gene ID" value="SEVIR_2G183200v2"/>
</dbReference>
<reference evidence="2" key="1">
    <citation type="submission" date="2019-03" db="EMBL/GenBank/DDBJ databases">
        <title>WGS assembly of Setaria viridis.</title>
        <authorList>
            <person name="Huang P."/>
            <person name="Jenkins J."/>
            <person name="Grimwood J."/>
            <person name="Barry K."/>
            <person name="Healey A."/>
            <person name="Mamidi S."/>
            <person name="Sreedasyam A."/>
            <person name="Shu S."/>
            <person name="Feldman M."/>
            <person name="Wu J."/>
            <person name="Yu Y."/>
            <person name="Chen C."/>
            <person name="Johnson J."/>
            <person name="Rokhsar D."/>
            <person name="Baxter I."/>
            <person name="Schmutz J."/>
            <person name="Brutnell T."/>
            <person name="Kellogg E."/>
        </authorList>
    </citation>
    <scope>NUCLEOTIDE SEQUENCE [LARGE SCALE GENOMIC DNA]</scope>
</reference>
<keyword evidence="3" id="KW-1185">Reference proteome</keyword>
<feature type="compositionally biased region" description="Basic residues" evidence="1">
    <location>
        <begin position="65"/>
        <end position="80"/>
    </location>
</feature>